<proteinExistence type="predicted"/>
<evidence type="ECO:0000313" key="2">
    <source>
        <dbReference type="Proteomes" id="UP000245647"/>
    </source>
</evidence>
<gene>
    <name evidence="1" type="ORF">DDR33_04955</name>
</gene>
<dbReference type="EMBL" id="QEAS01000003">
    <property type="protein sequence ID" value="PWG81719.1"/>
    <property type="molecule type" value="Genomic_DNA"/>
</dbReference>
<name>A0A2U2PKN0_9SPHI</name>
<accession>A0A2U2PKN0</accession>
<dbReference type="SUPFAM" id="SSF56935">
    <property type="entry name" value="Porins"/>
    <property type="match status" value="1"/>
</dbReference>
<dbReference type="Gene3D" id="2.40.160.60">
    <property type="entry name" value="Outer membrane protein transport protein (OMPP1/FadL/TodX)"/>
    <property type="match status" value="1"/>
</dbReference>
<dbReference type="AlphaFoldDB" id="A0A2U2PKN0"/>
<evidence type="ECO:0000313" key="1">
    <source>
        <dbReference type="EMBL" id="PWG81719.1"/>
    </source>
</evidence>
<keyword evidence="2" id="KW-1185">Reference proteome</keyword>
<sequence>MKYLNLAVISICSVNFVYGQVLNPGARFASMGNAGVALQDVWSLQANQAGLAALKKAEAGAAYQSNIINTGISTQTLLVAIPFKGSVFGVSAQSYGIPEFRQQRFGFTYSRGFGETVFASLNFNLHQQRIVQYGNAGTWSVDAGIQYRIKGSLLIGVHVSNPNHNGFAENVNTSIPEIFELGASMELSDKVLLTGAVMKELGSVSGLKTGMEYALLDQLFLRGGISTNPFCYYAGSGYRYQAFKIDVAVSSHPDLGYSSQLSISYEF</sequence>
<organism evidence="1 2">
    <name type="scientific">Pararcticibacter amylolyticus</name>
    <dbReference type="NCBI Taxonomy" id="2173175"/>
    <lineage>
        <taxon>Bacteria</taxon>
        <taxon>Pseudomonadati</taxon>
        <taxon>Bacteroidota</taxon>
        <taxon>Sphingobacteriia</taxon>
        <taxon>Sphingobacteriales</taxon>
        <taxon>Sphingobacteriaceae</taxon>
        <taxon>Pararcticibacter</taxon>
    </lineage>
</organism>
<dbReference type="Proteomes" id="UP000245647">
    <property type="component" value="Unassembled WGS sequence"/>
</dbReference>
<reference evidence="1 2" key="1">
    <citation type="submission" date="2018-04" db="EMBL/GenBank/DDBJ databases">
        <title>Pedobacter chongqingensis sp. nov., isolated from a rottenly hemp rope.</title>
        <authorList>
            <person name="Cai Y."/>
        </authorList>
    </citation>
    <scope>NUCLEOTIDE SEQUENCE [LARGE SCALE GENOMIC DNA]</scope>
    <source>
        <strain evidence="1 2">FJ4-8</strain>
    </source>
</reference>
<comment type="caution">
    <text evidence="1">The sequence shown here is derived from an EMBL/GenBank/DDBJ whole genome shotgun (WGS) entry which is preliminary data.</text>
</comment>
<protein>
    <recommendedName>
        <fullName evidence="3">PorV/PorQ family protein</fullName>
    </recommendedName>
</protein>
<dbReference type="OrthoDB" id="748007at2"/>
<evidence type="ECO:0008006" key="3">
    <source>
        <dbReference type="Google" id="ProtNLM"/>
    </source>
</evidence>
<dbReference type="RefSeq" id="WP_109414665.1">
    <property type="nucleotide sequence ID" value="NZ_QEAS01000003.1"/>
</dbReference>